<dbReference type="AlphaFoldDB" id="A0A8B9MYK3"/>
<keyword evidence="4" id="KW-0862">Zinc</keyword>
<keyword evidence="1" id="KW-0479">Metal-binding</keyword>
<dbReference type="InterPro" id="IPR013087">
    <property type="entry name" value="Znf_C2H2_type"/>
</dbReference>
<evidence type="ECO:0000256" key="2">
    <source>
        <dbReference type="ARBA" id="ARBA00022737"/>
    </source>
</evidence>
<evidence type="ECO:0000256" key="4">
    <source>
        <dbReference type="ARBA" id="ARBA00022833"/>
    </source>
</evidence>
<sequence>MNNHMKLHTGEKPFKCSWPTCHYSFLTASAMKDHFRTHTGEKSFLCDLCGFAGGTRHALTKHRRQHTGEKPFKCDECNFASTTQSHLTRHKRVHTGEKPYRCPWCDYSGNTAVLMLSVCFTAALVSVRILHGEAAYLHRLFKSVAVLKFFSVELQPFHQERKSPLKGLAA</sequence>
<keyword evidence="5" id="KW-0539">Nucleus</keyword>
<evidence type="ECO:0000256" key="6">
    <source>
        <dbReference type="PROSITE-ProRule" id="PRU00042"/>
    </source>
</evidence>
<reference evidence="8" key="1">
    <citation type="submission" date="2025-08" db="UniProtKB">
        <authorList>
            <consortium name="Ensembl"/>
        </authorList>
    </citation>
    <scope>IDENTIFICATION</scope>
</reference>
<dbReference type="InterPro" id="IPR050527">
    <property type="entry name" value="Snail/Krueppel_Znf"/>
</dbReference>
<dbReference type="GO" id="GO:0000981">
    <property type="term" value="F:DNA-binding transcription factor activity, RNA polymerase II-specific"/>
    <property type="evidence" value="ECO:0007669"/>
    <property type="project" value="TreeGrafter"/>
</dbReference>
<feature type="domain" description="C2H2-type" evidence="7">
    <location>
        <begin position="44"/>
        <end position="71"/>
    </location>
</feature>
<dbReference type="GO" id="GO:0008270">
    <property type="term" value="F:zinc ion binding"/>
    <property type="evidence" value="ECO:0007669"/>
    <property type="project" value="UniProtKB-KW"/>
</dbReference>
<dbReference type="SUPFAM" id="SSF57667">
    <property type="entry name" value="beta-beta-alpha zinc fingers"/>
    <property type="match status" value="2"/>
</dbReference>
<evidence type="ECO:0000259" key="7">
    <source>
        <dbReference type="PROSITE" id="PS50157"/>
    </source>
</evidence>
<dbReference type="PROSITE" id="PS50157">
    <property type="entry name" value="ZINC_FINGER_C2H2_2"/>
    <property type="match status" value="3"/>
</dbReference>
<protein>
    <recommendedName>
        <fullName evidence="7">C2H2-type domain-containing protein</fullName>
    </recommendedName>
</protein>
<feature type="domain" description="C2H2-type" evidence="7">
    <location>
        <begin position="72"/>
        <end position="99"/>
    </location>
</feature>
<proteinExistence type="predicted"/>
<evidence type="ECO:0000256" key="5">
    <source>
        <dbReference type="ARBA" id="ARBA00023242"/>
    </source>
</evidence>
<evidence type="ECO:0000313" key="9">
    <source>
        <dbReference type="Proteomes" id="UP000694541"/>
    </source>
</evidence>
<evidence type="ECO:0000313" key="8">
    <source>
        <dbReference type="Ensembl" id="ENSANIP00000011682.1"/>
    </source>
</evidence>
<accession>A0A8B9MYK3</accession>
<keyword evidence="3 6" id="KW-0863">Zinc-finger</keyword>
<feature type="domain" description="C2H2-type" evidence="7">
    <location>
        <begin position="14"/>
        <end position="43"/>
    </location>
</feature>
<dbReference type="PANTHER" id="PTHR24388">
    <property type="entry name" value="ZINC FINGER PROTEIN"/>
    <property type="match status" value="1"/>
</dbReference>
<keyword evidence="9" id="KW-1185">Reference proteome</keyword>
<evidence type="ECO:0000256" key="3">
    <source>
        <dbReference type="ARBA" id="ARBA00022771"/>
    </source>
</evidence>
<dbReference type="Gene3D" id="3.30.160.60">
    <property type="entry name" value="Classic Zinc Finger"/>
    <property type="match status" value="4"/>
</dbReference>
<dbReference type="InterPro" id="IPR036236">
    <property type="entry name" value="Znf_C2H2_sf"/>
</dbReference>
<dbReference type="Ensembl" id="ENSANIT00000012086.1">
    <property type="protein sequence ID" value="ENSANIP00000011682.1"/>
    <property type="gene ID" value="ENSANIG00000007908.1"/>
</dbReference>
<reference evidence="8" key="2">
    <citation type="submission" date="2025-09" db="UniProtKB">
        <authorList>
            <consortium name="Ensembl"/>
        </authorList>
    </citation>
    <scope>IDENTIFICATION</scope>
</reference>
<keyword evidence="2" id="KW-0677">Repeat</keyword>
<dbReference type="Pfam" id="PF00096">
    <property type="entry name" value="zf-C2H2"/>
    <property type="match status" value="1"/>
</dbReference>
<dbReference type="PROSITE" id="PS00028">
    <property type="entry name" value="ZINC_FINGER_C2H2_1"/>
    <property type="match status" value="1"/>
</dbReference>
<dbReference type="SMART" id="SM00355">
    <property type="entry name" value="ZnF_C2H2"/>
    <property type="match status" value="3"/>
</dbReference>
<dbReference type="PANTHER" id="PTHR24388:SF102">
    <property type="entry name" value="ZINC FINGER PROTEIN 407"/>
    <property type="match status" value="1"/>
</dbReference>
<name>A0A8B9MYK3_9AVES</name>
<organism evidence="8 9">
    <name type="scientific">Accipiter nisus</name>
    <name type="common">Eurasian sparrowhawk</name>
    <dbReference type="NCBI Taxonomy" id="211598"/>
    <lineage>
        <taxon>Eukaryota</taxon>
        <taxon>Metazoa</taxon>
        <taxon>Chordata</taxon>
        <taxon>Craniata</taxon>
        <taxon>Vertebrata</taxon>
        <taxon>Euteleostomi</taxon>
        <taxon>Archelosauria</taxon>
        <taxon>Archosauria</taxon>
        <taxon>Dinosauria</taxon>
        <taxon>Saurischia</taxon>
        <taxon>Theropoda</taxon>
        <taxon>Coelurosauria</taxon>
        <taxon>Aves</taxon>
        <taxon>Neognathae</taxon>
        <taxon>Neoaves</taxon>
        <taxon>Telluraves</taxon>
        <taxon>Accipitrimorphae</taxon>
        <taxon>Accipitriformes</taxon>
        <taxon>Accipitridae</taxon>
        <taxon>Accipitrinae</taxon>
        <taxon>Accipiter</taxon>
    </lineage>
</organism>
<evidence type="ECO:0000256" key="1">
    <source>
        <dbReference type="ARBA" id="ARBA00022723"/>
    </source>
</evidence>
<dbReference type="GO" id="GO:0000978">
    <property type="term" value="F:RNA polymerase II cis-regulatory region sequence-specific DNA binding"/>
    <property type="evidence" value="ECO:0007669"/>
    <property type="project" value="TreeGrafter"/>
</dbReference>
<dbReference type="Proteomes" id="UP000694541">
    <property type="component" value="Unplaced"/>
</dbReference>